<dbReference type="SUPFAM" id="SSF51905">
    <property type="entry name" value="FAD/NAD(P)-binding domain"/>
    <property type="match status" value="1"/>
</dbReference>
<dbReference type="Gene3D" id="3.50.50.60">
    <property type="entry name" value="FAD/NAD(P)-binding domain"/>
    <property type="match status" value="1"/>
</dbReference>
<keyword evidence="3" id="KW-1185">Reference proteome</keyword>
<comment type="caution">
    <text evidence="2">The sequence shown here is derived from an EMBL/GenBank/DDBJ whole genome shotgun (WGS) entry which is preliminary data.</text>
</comment>
<evidence type="ECO:0000313" key="3">
    <source>
        <dbReference type="Proteomes" id="UP001589627"/>
    </source>
</evidence>
<reference evidence="2 3" key="1">
    <citation type="submission" date="2024-09" db="EMBL/GenBank/DDBJ databases">
        <authorList>
            <person name="Sun Q."/>
            <person name="Mori K."/>
        </authorList>
    </citation>
    <scope>NUCLEOTIDE SEQUENCE [LARGE SCALE GENOMIC DNA]</scope>
    <source>
        <strain evidence="2 3">TBRC 0563</strain>
    </source>
</reference>
<gene>
    <name evidence="2" type="ORF">ACFFNX_50090</name>
</gene>
<sequence length="39" mass="3867">MPAVAIVGGGASGIRAAAHLLRRATGSGVPLRVALIDRD</sequence>
<accession>A0ABV5YZ07</accession>
<dbReference type="InterPro" id="IPR036188">
    <property type="entry name" value="FAD/NAD-bd_sf"/>
</dbReference>
<organism evidence="2 3">
    <name type="scientific">Actinoallomurus acaciae</name>
    <dbReference type="NCBI Taxonomy" id="502577"/>
    <lineage>
        <taxon>Bacteria</taxon>
        <taxon>Bacillati</taxon>
        <taxon>Actinomycetota</taxon>
        <taxon>Actinomycetes</taxon>
        <taxon>Streptosporangiales</taxon>
        <taxon>Thermomonosporaceae</taxon>
        <taxon>Actinoallomurus</taxon>
    </lineage>
</organism>
<proteinExistence type="predicted"/>
<dbReference type="Proteomes" id="UP001589627">
    <property type="component" value="Unassembled WGS sequence"/>
</dbReference>
<name>A0ABV5YZ07_9ACTN</name>
<evidence type="ECO:0000259" key="1">
    <source>
        <dbReference type="Pfam" id="PF13454"/>
    </source>
</evidence>
<dbReference type="RefSeq" id="WP_378213557.1">
    <property type="nucleotide sequence ID" value="NZ_JBHLZP010001028.1"/>
</dbReference>
<feature type="non-terminal residue" evidence="2">
    <location>
        <position position="39"/>
    </location>
</feature>
<dbReference type="Pfam" id="PF13454">
    <property type="entry name" value="NAD_binding_9"/>
    <property type="match status" value="1"/>
</dbReference>
<dbReference type="EMBL" id="JBHLZP010001028">
    <property type="protein sequence ID" value="MFB9840327.1"/>
    <property type="molecule type" value="Genomic_DNA"/>
</dbReference>
<feature type="domain" description="FAD-dependent urate hydroxylase HpyO/Asp monooxygenase CreE-like FAD/NAD(P)-binding" evidence="1">
    <location>
        <begin position="5"/>
        <end position="38"/>
    </location>
</feature>
<evidence type="ECO:0000313" key="2">
    <source>
        <dbReference type="EMBL" id="MFB9840327.1"/>
    </source>
</evidence>
<dbReference type="InterPro" id="IPR038732">
    <property type="entry name" value="HpyO/CreE_NAD-binding"/>
</dbReference>
<protein>
    <submittedName>
        <fullName evidence="2">FAD/NAD(P)-binding protein</fullName>
    </submittedName>
</protein>